<sequence>MCDVMTTNTSHWSVTFMGRVTWIAKISHVNENPLKTQRRSGYDVGGLWAGCGCEWAWLHVYKRPQGNYTARPNSCHHRTGNTNHLSIHLSLPTSHLASKPASQPPPARLSVRLSVPIITCPAQPLSQTLTFTPASTPSGPPLPALLEFTTPDSQRGSDNTQLLI</sequence>
<gene>
    <name evidence="1" type="ORF">E2C01_013685</name>
</gene>
<organism evidence="1 2">
    <name type="scientific">Portunus trituberculatus</name>
    <name type="common">Swimming crab</name>
    <name type="synonym">Neptunus trituberculatus</name>
    <dbReference type="NCBI Taxonomy" id="210409"/>
    <lineage>
        <taxon>Eukaryota</taxon>
        <taxon>Metazoa</taxon>
        <taxon>Ecdysozoa</taxon>
        <taxon>Arthropoda</taxon>
        <taxon>Crustacea</taxon>
        <taxon>Multicrustacea</taxon>
        <taxon>Malacostraca</taxon>
        <taxon>Eumalacostraca</taxon>
        <taxon>Eucarida</taxon>
        <taxon>Decapoda</taxon>
        <taxon>Pleocyemata</taxon>
        <taxon>Brachyura</taxon>
        <taxon>Eubrachyura</taxon>
        <taxon>Portunoidea</taxon>
        <taxon>Portunidae</taxon>
        <taxon>Portuninae</taxon>
        <taxon>Portunus</taxon>
    </lineage>
</organism>
<dbReference type="AlphaFoldDB" id="A0A5B7DGW9"/>
<accession>A0A5B7DGW9</accession>
<keyword evidence="2" id="KW-1185">Reference proteome</keyword>
<reference evidence="1 2" key="1">
    <citation type="submission" date="2019-05" db="EMBL/GenBank/DDBJ databases">
        <title>Another draft genome of Portunus trituberculatus and its Hox gene families provides insights of decapod evolution.</title>
        <authorList>
            <person name="Jeong J.-H."/>
            <person name="Song I."/>
            <person name="Kim S."/>
            <person name="Choi T."/>
            <person name="Kim D."/>
            <person name="Ryu S."/>
            <person name="Kim W."/>
        </authorList>
    </citation>
    <scope>NUCLEOTIDE SEQUENCE [LARGE SCALE GENOMIC DNA]</scope>
    <source>
        <tissue evidence="1">Muscle</tissue>
    </source>
</reference>
<dbReference type="EMBL" id="VSRR010000904">
    <property type="protein sequence ID" value="MPC20731.1"/>
    <property type="molecule type" value="Genomic_DNA"/>
</dbReference>
<proteinExistence type="predicted"/>
<evidence type="ECO:0000313" key="1">
    <source>
        <dbReference type="EMBL" id="MPC20731.1"/>
    </source>
</evidence>
<evidence type="ECO:0000313" key="2">
    <source>
        <dbReference type="Proteomes" id="UP000324222"/>
    </source>
</evidence>
<comment type="caution">
    <text evidence="1">The sequence shown here is derived from an EMBL/GenBank/DDBJ whole genome shotgun (WGS) entry which is preliminary data.</text>
</comment>
<dbReference type="Proteomes" id="UP000324222">
    <property type="component" value="Unassembled WGS sequence"/>
</dbReference>
<name>A0A5B7DGW9_PORTR</name>
<protein>
    <submittedName>
        <fullName evidence="1">Uncharacterized protein</fullName>
    </submittedName>
</protein>